<dbReference type="OrthoDB" id="1827460at2759"/>
<dbReference type="Proteomes" id="UP000828251">
    <property type="component" value="Unassembled WGS sequence"/>
</dbReference>
<evidence type="ECO:0000313" key="1">
    <source>
        <dbReference type="EMBL" id="KAH1047114.1"/>
    </source>
</evidence>
<evidence type="ECO:0008006" key="3">
    <source>
        <dbReference type="Google" id="ProtNLM"/>
    </source>
</evidence>
<comment type="caution">
    <text evidence="1">The sequence shown here is derived from an EMBL/GenBank/DDBJ whole genome shotgun (WGS) entry which is preliminary data.</text>
</comment>
<dbReference type="EMBL" id="JAIQCV010000011">
    <property type="protein sequence ID" value="KAH1047114.1"/>
    <property type="molecule type" value="Genomic_DNA"/>
</dbReference>
<sequence>MKNRTLVSKRWWRWIVGSGRDVLCWYDTWCGDYPLKVIVPRLFAATDFKWFKVAENVVQGNFVGVDWDSLFSQPLRTRDENSLRLIESLVEQIMLNPNSNDRIV</sequence>
<reference evidence="1 2" key="1">
    <citation type="journal article" date="2021" name="Plant Biotechnol. J.">
        <title>Multi-omics assisted identification of the key and species-specific regulatory components of drought-tolerant mechanisms in Gossypium stocksii.</title>
        <authorList>
            <person name="Yu D."/>
            <person name="Ke L."/>
            <person name="Zhang D."/>
            <person name="Wu Y."/>
            <person name="Sun Y."/>
            <person name="Mei J."/>
            <person name="Sun J."/>
            <person name="Sun Y."/>
        </authorList>
    </citation>
    <scope>NUCLEOTIDE SEQUENCE [LARGE SCALE GENOMIC DNA]</scope>
    <source>
        <strain evidence="2">cv. E1</strain>
        <tissue evidence="1">Leaf</tissue>
    </source>
</reference>
<accession>A0A9D3UMU3</accession>
<dbReference type="AlphaFoldDB" id="A0A9D3UMU3"/>
<organism evidence="1 2">
    <name type="scientific">Gossypium stocksii</name>
    <dbReference type="NCBI Taxonomy" id="47602"/>
    <lineage>
        <taxon>Eukaryota</taxon>
        <taxon>Viridiplantae</taxon>
        <taxon>Streptophyta</taxon>
        <taxon>Embryophyta</taxon>
        <taxon>Tracheophyta</taxon>
        <taxon>Spermatophyta</taxon>
        <taxon>Magnoliopsida</taxon>
        <taxon>eudicotyledons</taxon>
        <taxon>Gunneridae</taxon>
        <taxon>Pentapetalae</taxon>
        <taxon>rosids</taxon>
        <taxon>malvids</taxon>
        <taxon>Malvales</taxon>
        <taxon>Malvaceae</taxon>
        <taxon>Malvoideae</taxon>
        <taxon>Gossypium</taxon>
    </lineage>
</organism>
<name>A0A9D3UMU3_9ROSI</name>
<keyword evidence="2" id="KW-1185">Reference proteome</keyword>
<proteinExistence type="predicted"/>
<evidence type="ECO:0000313" key="2">
    <source>
        <dbReference type="Proteomes" id="UP000828251"/>
    </source>
</evidence>
<protein>
    <recommendedName>
        <fullName evidence="3">Reverse transcriptase zinc-binding domain-containing protein</fullName>
    </recommendedName>
</protein>
<gene>
    <name evidence="1" type="ORF">J1N35_037898</name>
</gene>